<dbReference type="EMBL" id="KK103704">
    <property type="protein sequence ID" value="KIY95091.1"/>
    <property type="molecule type" value="Genomic_DNA"/>
</dbReference>
<evidence type="ECO:0000313" key="1">
    <source>
        <dbReference type="EMBL" id="KIY95091.1"/>
    </source>
</evidence>
<evidence type="ECO:0000313" key="2">
    <source>
        <dbReference type="Proteomes" id="UP000054498"/>
    </source>
</evidence>
<keyword evidence="2" id="KW-1185">Reference proteome</keyword>
<proteinExistence type="predicted"/>
<reference evidence="1 2" key="1">
    <citation type="journal article" date="2013" name="BMC Genomics">
        <title>Reconstruction of the lipid metabolism for the microalga Monoraphidium neglectum from its genome sequence reveals characteristics suitable for biofuel production.</title>
        <authorList>
            <person name="Bogen C."/>
            <person name="Al-Dilaimi A."/>
            <person name="Albersmeier A."/>
            <person name="Wichmann J."/>
            <person name="Grundmann M."/>
            <person name="Rupp O."/>
            <person name="Lauersen K.J."/>
            <person name="Blifernez-Klassen O."/>
            <person name="Kalinowski J."/>
            <person name="Goesmann A."/>
            <person name="Mussgnug J.H."/>
            <person name="Kruse O."/>
        </authorList>
    </citation>
    <scope>NUCLEOTIDE SEQUENCE [LARGE SCALE GENOMIC DNA]</scope>
    <source>
        <strain evidence="1 2">SAG 48.87</strain>
    </source>
</reference>
<dbReference type="Proteomes" id="UP000054498">
    <property type="component" value="Unassembled WGS sequence"/>
</dbReference>
<dbReference type="RefSeq" id="XP_013894111.1">
    <property type="nucleotide sequence ID" value="XM_014038657.1"/>
</dbReference>
<name>A0A0D2M0T8_9CHLO</name>
<dbReference type="KEGG" id="mng:MNEG_12873"/>
<dbReference type="AlphaFoldDB" id="A0A0D2M0T8"/>
<accession>A0A0D2M0T8</accession>
<gene>
    <name evidence="1" type="ORF">MNEG_12873</name>
</gene>
<dbReference type="GeneID" id="25730279"/>
<organism evidence="1 2">
    <name type="scientific">Monoraphidium neglectum</name>
    <dbReference type="NCBI Taxonomy" id="145388"/>
    <lineage>
        <taxon>Eukaryota</taxon>
        <taxon>Viridiplantae</taxon>
        <taxon>Chlorophyta</taxon>
        <taxon>core chlorophytes</taxon>
        <taxon>Chlorophyceae</taxon>
        <taxon>CS clade</taxon>
        <taxon>Sphaeropleales</taxon>
        <taxon>Selenastraceae</taxon>
        <taxon>Monoraphidium</taxon>
    </lineage>
</organism>
<sequence>PRLPAPALGRAVWAAGRLRLWGSGAAGAGGDASAAVGGDDDLADPSVLLTRALELLTEWRAPQLIQFLSGAARLRLAPGQAWLRAVAAAPALARPSALGGERLVLLLSALAALGYAPPAGWVDAMDTVLQASYVEGPSMAAAARSALAELRGREAPSGAGGGGRG</sequence>
<feature type="non-terminal residue" evidence="1">
    <location>
        <position position="1"/>
    </location>
</feature>
<protein>
    <submittedName>
        <fullName evidence="1">Uncharacterized protein</fullName>
    </submittedName>
</protein>